<keyword evidence="2" id="KW-1185">Reference proteome</keyword>
<evidence type="ECO:0000313" key="2">
    <source>
        <dbReference type="Proteomes" id="UP000648801"/>
    </source>
</evidence>
<organism evidence="1 2">
    <name type="scientific">Edaphobacter acidisoli</name>
    <dbReference type="NCBI Taxonomy" id="2040573"/>
    <lineage>
        <taxon>Bacteria</taxon>
        <taxon>Pseudomonadati</taxon>
        <taxon>Acidobacteriota</taxon>
        <taxon>Terriglobia</taxon>
        <taxon>Terriglobales</taxon>
        <taxon>Acidobacteriaceae</taxon>
        <taxon>Edaphobacter</taxon>
    </lineage>
</organism>
<proteinExistence type="predicted"/>
<dbReference type="AlphaFoldDB" id="A0A916VZS8"/>
<gene>
    <name evidence="1" type="ORF">GCM10011507_02480</name>
</gene>
<comment type="caution">
    <text evidence="1">The sequence shown here is derived from an EMBL/GenBank/DDBJ whole genome shotgun (WGS) entry which is preliminary data.</text>
</comment>
<accession>A0A916VZS8</accession>
<dbReference type="EMBL" id="BMJB01000001">
    <property type="protein sequence ID" value="GGA54688.1"/>
    <property type="molecule type" value="Genomic_DNA"/>
</dbReference>
<evidence type="ECO:0000313" key="1">
    <source>
        <dbReference type="EMBL" id="GGA54688.1"/>
    </source>
</evidence>
<sequence>MQSHPDYSISYCLKYGRGKYKEKDFHLLSCSQGVRERAIKIGQSPVSRGSTRMSFVDG</sequence>
<reference evidence="1" key="2">
    <citation type="submission" date="2020-09" db="EMBL/GenBank/DDBJ databases">
        <authorList>
            <person name="Sun Q."/>
            <person name="Zhou Y."/>
        </authorList>
    </citation>
    <scope>NUCLEOTIDE SEQUENCE</scope>
    <source>
        <strain evidence="1">CGMCC 1.15447</strain>
    </source>
</reference>
<protein>
    <submittedName>
        <fullName evidence="1">Uncharacterized protein</fullName>
    </submittedName>
</protein>
<name>A0A916VZS8_9BACT</name>
<reference evidence="1" key="1">
    <citation type="journal article" date="2014" name="Int. J. Syst. Evol. Microbiol.">
        <title>Complete genome sequence of Corynebacterium casei LMG S-19264T (=DSM 44701T), isolated from a smear-ripened cheese.</title>
        <authorList>
            <consortium name="US DOE Joint Genome Institute (JGI-PGF)"/>
            <person name="Walter F."/>
            <person name="Albersmeier A."/>
            <person name="Kalinowski J."/>
            <person name="Ruckert C."/>
        </authorList>
    </citation>
    <scope>NUCLEOTIDE SEQUENCE</scope>
    <source>
        <strain evidence="1">CGMCC 1.15447</strain>
    </source>
</reference>
<dbReference type="Proteomes" id="UP000648801">
    <property type="component" value="Unassembled WGS sequence"/>
</dbReference>